<evidence type="ECO:0000313" key="2">
    <source>
        <dbReference type="Proteomes" id="UP001396334"/>
    </source>
</evidence>
<dbReference type="EMBL" id="JBBPBN010000051">
    <property type="protein sequence ID" value="KAK8991830.1"/>
    <property type="molecule type" value="Genomic_DNA"/>
</dbReference>
<accession>A0ABR2PUJ0</accession>
<gene>
    <name evidence="1" type="ORF">V6N11_044730</name>
</gene>
<protein>
    <submittedName>
        <fullName evidence="1">Uncharacterized protein</fullName>
    </submittedName>
</protein>
<name>A0ABR2PUJ0_9ROSI</name>
<sequence>MVLYLPREELADQLNLVSSFKVLAATADLNGWAKRHLHMMRFCPMHAGLMCMPSMPSLIGVWGKTPFPNGEVLSNADSFHVTSQLPLAFCLLSG</sequence>
<reference evidence="1 2" key="1">
    <citation type="journal article" date="2024" name="G3 (Bethesda)">
        <title>Genome assembly of Hibiscus sabdariffa L. provides insights into metabolisms of medicinal natural products.</title>
        <authorList>
            <person name="Kim T."/>
        </authorList>
    </citation>
    <scope>NUCLEOTIDE SEQUENCE [LARGE SCALE GENOMIC DNA]</scope>
    <source>
        <strain evidence="1">TK-2024</strain>
        <tissue evidence="1">Old leaves</tissue>
    </source>
</reference>
<organism evidence="1 2">
    <name type="scientific">Hibiscus sabdariffa</name>
    <name type="common">roselle</name>
    <dbReference type="NCBI Taxonomy" id="183260"/>
    <lineage>
        <taxon>Eukaryota</taxon>
        <taxon>Viridiplantae</taxon>
        <taxon>Streptophyta</taxon>
        <taxon>Embryophyta</taxon>
        <taxon>Tracheophyta</taxon>
        <taxon>Spermatophyta</taxon>
        <taxon>Magnoliopsida</taxon>
        <taxon>eudicotyledons</taxon>
        <taxon>Gunneridae</taxon>
        <taxon>Pentapetalae</taxon>
        <taxon>rosids</taxon>
        <taxon>malvids</taxon>
        <taxon>Malvales</taxon>
        <taxon>Malvaceae</taxon>
        <taxon>Malvoideae</taxon>
        <taxon>Hibiscus</taxon>
    </lineage>
</organism>
<proteinExistence type="predicted"/>
<keyword evidence="2" id="KW-1185">Reference proteome</keyword>
<comment type="caution">
    <text evidence="1">The sequence shown here is derived from an EMBL/GenBank/DDBJ whole genome shotgun (WGS) entry which is preliminary data.</text>
</comment>
<dbReference type="Proteomes" id="UP001396334">
    <property type="component" value="Unassembled WGS sequence"/>
</dbReference>
<evidence type="ECO:0000313" key="1">
    <source>
        <dbReference type="EMBL" id="KAK8991830.1"/>
    </source>
</evidence>